<reference evidence="2 3" key="1">
    <citation type="journal article" date="2010" name="Plant Cell">
        <title>The Chlorella variabilis NC64A genome reveals adaptation to photosymbiosis, coevolution with viruses, and cryptic sex.</title>
        <authorList>
            <person name="Blanc G."/>
            <person name="Duncan G."/>
            <person name="Agarkova I."/>
            <person name="Borodovsky M."/>
            <person name="Gurnon J."/>
            <person name="Kuo A."/>
            <person name="Lindquist E."/>
            <person name="Lucas S."/>
            <person name="Pangilinan J."/>
            <person name="Polle J."/>
            <person name="Salamov A."/>
            <person name="Terry A."/>
            <person name="Yamada T."/>
            <person name="Dunigan D.D."/>
            <person name="Grigoriev I.V."/>
            <person name="Claverie J.M."/>
            <person name="Van Etten J.L."/>
        </authorList>
    </citation>
    <scope>NUCLEOTIDE SEQUENCE [LARGE SCALE GENOMIC DNA]</scope>
    <source>
        <strain evidence="2 3">NC64A</strain>
    </source>
</reference>
<feature type="compositionally biased region" description="Low complexity" evidence="1">
    <location>
        <begin position="220"/>
        <end position="230"/>
    </location>
</feature>
<feature type="region of interest" description="Disordered" evidence="1">
    <location>
        <begin position="202"/>
        <end position="244"/>
    </location>
</feature>
<protein>
    <submittedName>
        <fullName evidence="2">Uncharacterized protein</fullName>
    </submittedName>
</protein>
<keyword evidence="3" id="KW-1185">Reference proteome</keyword>
<accession>E1Z3Q3</accession>
<feature type="region of interest" description="Disordered" evidence="1">
    <location>
        <begin position="31"/>
        <end position="72"/>
    </location>
</feature>
<feature type="region of interest" description="Disordered" evidence="1">
    <location>
        <begin position="397"/>
        <end position="435"/>
    </location>
</feature>
<feature type="compositionally biased region" description="Low complexity" evidence="1">
    <location>
        <begin position="136"/>
        <end position="147"/>
    </location>
</feature>
<dbReference type="EMBL" id="GL433836">
    <property type="protein sequence ID" value="EFN59520.1"/>
    <property type="molecule type" value="Genomic_DNA"/>
</dbReference>
<dbReference type="SMR" id="E1Z3Q3"/>
<dbReference type="KEGG" id="cvr:CHLNCDRAFT_56794"/>
<sequence length="628" mass="66398">MLPVGFAATMLKLPRTAGPQRQLPSYQTAVPLDPAASESPREVLGGLPLPQARSASSRLANTQSDRAVEPQDGHAQDVLRLLNAGWFGPLSKSKAARLFSRPAAEAEAAMPPLARRGRQRQQQQPAASGDRGSDASPSTSSQRSGSSTQLAGGGSGSRGNHPVAMPSCQQQQQQAAIQELPGIGTWAGRYRLFGGRNPPEERQAVAVAQQQQTSPPVRSGAGQAQQCAAEQQERGGGDGDMDGSPVVLRPGGYVQPAAAAQPGEGRLRGNYGSPEAQEDAWRWRFSRKWATEQKRYYEQPEQPTSLVSDDLDAMEFTQACGTGLNLQVMPTSAARRPIKAVAASTDEDGALGHENSASSLSLCQFDVDHSQNTMGLLSAEMSPGNSAHGAIAAGRLLHRTGSGGGGWQRPQHQHQHQHQHGQAAPSPRLPSATKSVLSMASKAQDLLQKQGAIEQEVQDRWERSCSASDAWAGRNLRGVQIDMWGRFKYCVLRVSDGAGRTRFIVRGRSGATPAQLLEAANQEAAGASRSGALPAVMVEVVGAGVMEWREDTERELHLMPSILPPGGVGLDATRTAGGPDSPTKSAYLGDMSGLTASLVRQALPCHFRITTSGSASRANGMAAVANRV</sequence>
<evidence type="ECO:0000313" key="3">
    <source>
        <dbReference type="Proteomes" id="UP000008141"/>
    </source>
</evidence>
<dbReference type="Proteomes" id="UP000008141">
    <property type="component" value="Unassembled WGS sequence"/>
</dbReference>
<dbReference type="OrthoDB" id="10249612at2759"/>
<dbReference type="InParanoid" id="E1Z3Q3"/>
<organism evidence="3">
    <name type="scientific">Chlorella variabilis</name>
    <name type="common">Green alga</name>
    <dbReference type="NCBI Taxonomy" id="554065"/>
    <lineage>
        <taxon>Eukaryota</taxon>
        <taxon>Viridiplantae</taxon>
        <taxon>Chlorophyta</taxon>
        <taxon>core chlorophytes</taxon>
        <taxon>Trebouxiophyceae</taxon>
        <taxon>Chlorellales</taxon>
        <taxon>Chlorellaceae</taxon>
        <taxon>Chlorella clade</taxon>
        <taxon>Chlorella</taxon>
    </lineage>
</organism>
<name>E1Z3Q3_CHLVA</name>
<feature type="compositionally biased region" description="Polar residues" evidence="1">
    <location>
        <begin position="53"/>
        <end position="65"/>
    </location>
</feature>
<dbReference type="RefSeq" id="XP_005851622.1">
    <property type="nucleotide sequence ID" value="XM_005851560.1"/>
</dbReference>
<dbReference type="GeneID" id="17358491"/>
<dbReference type="AlphaFoldDB" id="E1Z3Q3"/>
<feature type="compositionally biased region" description="Low complexity" evidence="1">
    <location>
        <begin position="102"/>
        <end position="124"/>
    </location>
</feature>
<gene>
    <name evidence="2" type="ORF">CHLNCDRAFT_56794</name>
</gene>
<evidence type="ECO:0000313" key="2">
    <source>
        <dbReference type="EMBL" id="EFN59520.1"/>
    </source>
</evidence>
<proteinExistence type="predicted"/>
<feature type="region of interest" description="Disordered" evidence="1">
    <location>
        <begin position="102"/>
        <end position="176"/>
    </location>
</feature>
<evidence type="ECO:0000256" key="1">
    <source>
        <dbReference type="SAM" id="MobiDB-lite"/>
    </source>
</evidence>
<dbReference type="eggNOG" id="ENOG502SVNH">
    <property type="taxonomic scope" value="Eukaryota"/>
</dbReference>